<dbReference type="InterPro" id="IPR050957">
    <property type="entry name" value="BMP_lipoprotein"/>
</dbReference>
<comment type="similarity">
    <text evidence="2">Belongs to the BMP lipoprotein family.</text>
</comment>
<keyword evidence="5 8" id="KW-0472">Membrane</keyword>
<evidence type="ECO:0000256" key="8">
    <source>
        <dbReference type="SAM" id="Phobius"/>
    </source>
</evidence>
<evidence type="ECO:0000256" key="3">
    <source>
        <dbReference type="ARBA" id="ARBA00022475"/>
    </source>
</evidence>
<feature type="domain" description="ABC transporter substrate-binding protein PnrA-like" evidence="9">
    <location>
        <begin position="86"/>
        <end position="304"/>
    </location>
</feature>
<gene>
    <name evidence="10" type="ORF">BJ984_000879</name>
</gene>
<evidence type="ECO:0000256" key="2">
    <source>
        <dbReference type="ARBA" id="ARBA00008610"/>
    </source>
</evidence>
<evidence type="ECO:0000256" key="5">
    <source>
        <dbReference type="ARBA" id="ARBA00023136"/>
    </source>
</evidence>
<keyword evidence="11" id="KW-1185">Reference proteome</keyword>
<evidence type="ECO:0000259" key="9">
    <source>
        <dbReference type="Pfam" id="PF02608"/>
    </source>
</evidence>
<dbReference type="GO" id="GO:0005886">
    <property type="term" value="C:plasma membrane"/>
    <property type="evidence" value="ECO:0007669"/>
    <property type="project" value="UniProtKB-SubCell"/>
</dbReference>
<evidence type="ECO:0000313" key="11">
    <source>
        <dbReference type="Proteomes" id="UP000549913"/>
    </source>
</evidence>
<dbReference type="InterPro" id="IPR028082">
    <property type="entry name" value="Peripla_BP_I"/>
</dbReference>
<feature type="transmembrane region" description="Helical" evidence="8">
    <location>
        <begin position="29"/>
        <end position="47"/>
    </location>
</feature>
<dbReference type="InterPro" id="IPR003760">
    <property type="entry name" value="PnrA-like"/>
</dbReference>
<comment type="subcellular location">
    <subcellularLocation>
        <location evidence="1">Cell membrane</location>
        <topology evidence="1">Lipid-anchor</topology>
    </subcellularLocation>
</comment>
<dbReference type="PANTHER" id="PTHR34296">
    <property type="entry name" value="TRANSCRIPTIONAL ACTIVATOR PROTEIN MED"/>
    <property type="match status" value="1"/>
</dbReference>
<organism evidence="10 11">
    <name type="scientific">Herbiconiux flava</name>
    <dbReference type="NCBI Taxonomy" id="881268"/>
    <lineage>
        <taxon>Bacteria</taxon>
        <taxon>Bacillati</taxon>
        <taxon>Actinomycetota</taxon>
        <taxon>Actinomycetes</taxon>
        <taxon>Micrococcales</taxon>
        <taxon>Microbacteriaceae</taxon>
        <taxon>Herbiconiux</taxon>
    </lineage>
</organism>
<feature type="compositionally biased region" description="Low complexity" evidence="7">
    <location>
        <begin position="1"/>
        <end position="18"/>
    </location>
</feature>
<dbReference type="Proteomes" id="UP000549913">
    <property type="component" value="Unassembled WGS sequence"/>
</dbReference>
<feature type="region of interest" description="Disordered" evidence="7">
    <location>
        <begin position="1"/>
        <end position="27"/>
    </location>
</feature>
<dbReference type="Pfam" id="PF02608">
    <property type="entry name" value="Bmp"/>
    <property type="match status" value="1"/>
</dbReference>
<evidence type="ECO:0000313" key="10">
    <source>
        <dbReference type="EMBL" id="NYD69721.1"/>
    </source>
</evidence>
<keyword evidence="8" id="KW-1133">Transmembrane helix</keyword>
<proteinExistence type="inferred from homology"/>
<protein>
    <submittedName>
        <fullName evidence="10">Basic membrane lipoprotein Med (Substrate-binding protein (PBP1-ABC) superfamily)</fullName>
    </submittedName>
</protein>
<evidence type="ECO:0000256" key="7">
    <source>
        <dbReference type="SAM" id="MobiDB-lite"/>
    </source>
</evidence>
<keyword evidence="6 10" id="KW-0449">Lipoprotein</keyword>
<dbReference type="SUPFAM" id="SSF53822">
    <property type="entry name" value="Periplasmic binding protein-like I"/>
    <property type="match status" value="1"/>
</dbReference>
<sequence length="375" mass="38313">MTRGPSTRTTGPTPGSTDRTTRGRGRRSATGFAALGLAAAVIVGLSGCGGATGDEPAGDAATADSGLPLVFGAFATPLEEPWDGAIHAALESAAEDGLIEYQHVDNLATADEMESGLRDIIANQEPDIIIGDAFAAEDAVRAVAADFPDIAFAFGSGDEEQAPNFSVFDNWMQDPAYLAGMMAGGLTKSGTIGVVAAMPIPEVNRIVNGFIAGAQETNPSATVTVSFINSFFDPATAKQAAEAAIAGGADVLFAERAGVIAAASENSLPVFGMMVDQQSEAPEYVVSSLLWDMRPTVEAVVSAVEDGSYEAADLGEYSFMVNGGSALAPVNTGTAFEIPSTLTTAVEARQAEILDGSFETPIDEEAPAGSTTVGE</sequence>
<dbReference type="CDD" id="cd06304">
    <property type="entry name" value="PBP1_BmpA_Med_PnrA-like"/>
    <property type="match status" value="1"/>
</dbReference>
<name>A0A852SLF2_9MICO</name>
<evidence type="ECO:0000256" key="6">
    <source>
        <dbReference type="ARBA" id="ARBA00023288"/>
    </source>
</evidence>
<dbReference type="Gene3D" id="3.40.50.2300">
    <property type="match status" value="2"/>
</dbReference>
<evidence type="ECO:0000256" key="1">
    <source>
        <dbReference type="ARBA" id="ARBA00004193"/>
    </source>
</evidence>
<dbReference type="RefSeq" id="WP_179546994.1">
    <property type="nucleotide sequence ID" value="NZ_BSEW01000001.1"/>
</dbReference>
<keyword evidence="4" id="KW-0732">Signal</keyword>
<accession>A0A852SLF2</accession>
<keyword evidence="8" id="KW-0812">Transmembrane</keyword>
<dbReference type="EMBL" id="JACCBM010000001">
    <property type="protein sequence ID" value="NYD69721.1"/>
    <property type="molecule type" value="Genomic_DNA"/>
</dbReference>
<dbReference type="PANTHER" id="PTHR34296:SF2">
    <property type="entry name" value="ABC TRANSPORTER GUANOSINE-BINDING PROTEIN NUPN"/>
    <property type="match status" value="1"/>
</dbReference>
<dbReference type="AlphaFoldDB" id="A0A852SLF2"/>
<reference evidence="10 11" key="1">
    <citation type="submission" date="2020-07" db="EMBL/GenBank/DDBJ databases">
        <title>Sequencing the genomes of 1000 actinobacteria strains.</title>
        <authorList>
            <person name="Klenk H.-P."/>
        </authorList>
    </citation>
    <scope>NUCLEOTIDE SEQUENCE [LARGE SCALE GENOMIC DNA]</scope>
    <source>
        <strain evidence="10 11">DSM 26474</strain>
    </source>
</reference>
<keyword evidence="3" id="KW-1003">Cell membrane</keyword>
<comment type="caution">
    <text evidence="10">The sequence shown here is derived from an EMBL/GenBank/DDBJ whole genome shotgun (WGS) entry which is preliminary data.</text>
</comment>
<evidence type="ECO:0000256" key="4">
    <source>
        <dbReference type="ARBA" id="ARBA00022729"/>
    </source>
</evidence>